<keyword evidence="3" id="KW-0808">Transferase</keyword>
<dbReference type="GO" id="GO:0004714">
    <property type="term" value="F:transmembrane receptor protein tyrosine kinase activity"/>
    <property type="evidence" value="ECO:0007669"/>
    <property type="project" value="InterPro"/>
</dbReference>
<dbReference type="InterPro" id="IPR024788">
    <property type="entry name" value="Malectin-like_Carb-bd_dom"/>
</dbReference>
<dbReference type="Proteomes" id="UP000265520">
    <property type="component" value="Unassembled WGS sequence"/>
</dbReference>
<comment type="caution">
    <text evidence="12">The sequence shown here is derived from an EMBL/GenBank/DDBJ whole genome shotgun (WGS) entry which is preliminary data.</text>
</comment>
<keyword evidence="8" id="KW-1133">Transmembrane helix</keyword>
<keyword evidence="6" id="KW-0547">Nucleotide-binding</keyword>
<evidence type="ECO:0000256" key="7">
    <source>
        <dbReference type="ARBA" id="ARBA00022840"/>
    </source>
</evidence>
<dbReference type="Gene3D" id="2.60.120.430">
    <property type="entry name" value="Galactose-binding lectin"/>
    <property type="match status" value="2"/>
</dbReference>
<keyword evidence="9" id="KW-0472">Membrane</keyword>
<evidence type="ECO:0000256" key="2">
    <source>
        <dbReference type="ARBA" id="ARBA00022527"/>
    </source>
</evidence>
<keyword evidence="12" id="KW-0675">Receptor</keyword>
<proteinExistence type="predicted"/>
<dbReference type="PANTHER" id="PTHR34590">
    <property type="entry name" value="OS03G0124300 PROTEIN-RELATED"/>
    <property type="match status" value="1"/>
</dbReference>
<dbReference type="PANTHER" id="PTHR34590:SF12">
    <property type="entry name" value="CARBOHYDRATE-BINDING PROTEIN OF THE ER PROTEIN"/>
    <property type="match status" value="1"/>
</dbReference>
<keyword evidence="4" id="KW-0812">Transmembrane</keyword>
<evidence type="ECO:0000256" key="5">
    <source>
        <dbReference type="ARBA" id="ARBA00022729"/>
    </source>
</evidence>
<evidence type="ECO:0000256" key="8">
    <source>
        <dbReference type="ARBA" id="ARBA00022989"/>
    </source>
</evidence>
<dbReference type="GO" id="GO:0005524">
    <property type="term" value="F:ATP binding"/>
    <property type="evidence" value="ECO:0007669"/>
    <property type="project" value="UniProtKB-KW"/>
</dbReference>
<evidence type="ECO:0000256" key="10">
    <source>
        <dbReference type="ARBA" id="ARBA00023180"/>
    </source>
</evidence>
<organism evidence="12 13">
    <name type="scientific">Trifolium medium</name>
    <dbReference type="NCBI Taxonomy" id="97028"/>
    <lineage>
        <taxon>Eukaryota</taxon>
        <taxon>Viridiplantae</taxon>
        <taxon>Streptophyta</taxon>
        <taxon>Embryophyta</taxon>
        <taxon>Tracheophyta</taxon>
        <taxon>Spermatophyta</taxon>
        <taxon>Magnoliopsida</taxon>
        <taxon>eudicotyledons</taxon>
        <taxon>Gunneridae</taxon>
        <taxon>Pentapetalae</taxon>
        <taxon>rosids</taxon>
        <taxon>fabids</taxon>
        <taxon>Fabales</taxon>
        <taxon>Fabaceae</taxon>
        <taxon>Papilionoideae</taxon>
        <taxon>50 kb inversion clade</taxon>
        <taxon>NPAAA clade</taxon>
        <taxon>Hologalegina</taxon>
        <taxon>IRL clade</taxon>
        <taxon>Trifolieae</taxon>
        <taxon>Trifolium</taxon>
    </lineage>
</organism>
<keyword evidence="10" id="KW-0325">Glycoprotein</keyword>
<keyword evidence="7" id="KW-0067">ATP-binding</keyword>
<reference evidence="12 13" key="1">
    <citation type="journal article" date="2018" name="Front. Plant Sci.">
        <title>Red Clover (Trifolium pratense) and Zigzag Clover (T. medium) - A Picture of Genomic Similarities and Differences.</title>
        <authorList>
            <person name="Dluhosova J."/>
            <person name="Istvanek J."/>
            <person name="Nedelnik J."/>
            <person name="Repkova J."/>
        </authorList>
    </citation>
    <scope>NUCLEOTIDE SEQUENCE [LARGE SCALE GENOMIC DNA]</scope>
    <source>
        <strain evidence="13">cv. 10/8</strain>
        <tissue evidence="12">Leaf</tissue>
    </source>
</reference>
<evidence type="ECO:0000256" key="4">
    <source>
        <dbReference type="ARBA" id="ARBA00022692"/>
    </source>
</evidence>
<keyword evidence="2" id="KW-0723">Serine/threonine-protein kinase</keyword>
<evidence type="ECO:0000259" key="11">
    <source>
        <dbReference type="Pfam" id="PF12819"/>
    </source>
</evidence>
<keyword evidence="12" id="KW-0418">Kinase</keyword>
<sequence>MVRFHFYSFSSQVNLYTAKFNVSVPGFSLLQNFDAQNTTDPGLIKEYLVKIIRKTFKITFTPQKSSFAFVNAIELFKLPTHLIPDKIRKFNYTTGPALSTYSNNFLSRALETKLRLNVGNETVTRETDNLSREWLQDDSYITNPQNAHSYLGAVNPTPDESDGLYSDKYTAPKLVYETAKESKNGSNGLNISWSVPVETNTDHFLRLHFCDIFGPQSLLTTFFLHIYDQFVIYINNGTELSSPYYYDFVVHSDGSGLLKVTVVPNKTDFMPNAFLNGLELMKVIESSGPIAPDDSDSNSKISLPVVVGSVVG</sequence>
<evidence type="ECO:0000313" key="13">
    <source>
        <dbReference type="Proteomes" id="UP000265520"/>
    </source>
</evidence>
<protein>
    <submittedName>
        <fullName evidence="12">Putative receptor-like protein kinase</fullName>
    </submittedName>
</protein>
<dbReference type="EMBL" id="LXQA010040961">
    <property type="protein sequence ID" value="MCH99660.1"/>
    <property type="molecule type" value="Genomic_DNA"/>
</dbReference>
<dbReference type="InterPro" id="IPR045272">
    <property type="entry name" value="ANXUR1/2-like"/>
</dbReference>
<keyword evidence="13" id="KW-1185">Reference proteome</keyword>
<evidence type="ECO:0000256" key="9">
    <source>
        <dbReference type="ARBA" id="ARBA00023136"/>
    </source>
</evidence>
<evidence type="ECO:0000256" key="6">
    <source>
        <dbReference type="ARBA" id="ARBA00022741"/>
    </source>
</evidence>
<evidence type="ECO:0000313" key="12">
    <source>
        <dbReference type="EMBL" id="MCH99660.1"/>
    </source>
</evidence>
<name>A0A392NIK3_9FABA</name>
<dbReference type="GO" id="GO:0016020">
    <property type="term" value="C:membrane"/>
    <property type="evidence" value="ECO:0007669"/>
    <property type="project" value="UniProtKB-SubCell"/>
</dbReference>
<dbReference type="GO" id="GO:0004674">
    <property type="term" value="F:protein serine/threonine kinase activity"/>
    <property type="evidence" value="ECO:0007669"/>
    <property type="project" value="UniProtKB-KW"/>
</dbReference>
<evidence type="ECO:0000256" key="1">
    <source>
        <dbReference type="ARBA" id="ARBA00004479"/>
    </source>
</evidence>
<dbReference type="AlphaFoldDB" id="A0A392NIK3"/>
<keyword evidence="5" id="KW-0732">Signal</keyword>
<feature type="non-terminal residue" evidence="12">
    <location>
        <position position="312"/>
    </location>
</feature>
<feature type="domain" description="Malectin-like" evidence="11">
    <location>
        <begin position="3"/>
        <end position="283"/>
    </location>
</feature>
<dbReference type="Pfam" id="PF12819">
    <property type="entry name" value="Malectin_like"/>
    <property type="match status" value="1"/>
</dbReference>
<accession>A0A392NIK3</accession>
<comment type="subcellular location">
    <subcellularLocation>
        <location evidence="1">Membrane</location>
        <topology evidence="1">Single-pass type I membrane protein</topology>
    </subcellularLocation>
</comment>
<evidence type="ECO:0000256" key="3">
    <source>
        <dbReference type="ARBA" id="ARBA00022679"/>
    </source>
</evidence>